<keyword evidence="1" id="KW-0560">Oxidoreductase</keyword>
<keyword evidence="3" id="KW-1185">Reference proteome</keyword>
<sequence>MLIQIKEWMVRRLAENYIAGPHLTDALRLCRRVAARGWGSILCPWDGPGDTPEEVLSNYQTALQTIASEKLDAHLSIKAPSLRYDFEALKELLAVAGERGVRIHFDSHDFDTAPPTFRLLEKAVPYYPHIGCTLPSRWRRSFFDAECAIDLGAPVRVVKGEWPDPTGEAIDPKGRFLELIDRLAGRAREVAVATHDPVLARAALARLQKSGTPCRLEQLWGLPIRAKEVAEPLGVPVRVYIPYGHAWLPYCIGSIRRRPVILAWVARDFFMTRRGLGIP</sequence>
<dbReference type="Proteomes" id="UP000534783">
    <property type="component" value="Unassembled WGS sequence"/>
</dbReference>
<dbReference type="Gene3D" id="3.20.20.220">
    <property type="match status" value="1"/>
</dbReference>
<reference evidence="2 3" key="1">
    <citation type="journal article" date="2020" name="Nature">
        <title>Bacterial chemolithoautotrophy via manganese oxidation.</title>
        <authorList>
            <person name="Yu H."/>
            <person name="Leadbetter J.R."/>
        </authorList>
    </citation>
    <scope>NUCLEOTIDE SEQUENCE [LARGE SCALE GENOMIC DNA]</scope>
    <source>
        <strain evidence="2 3">Mn-1</strain>
    </source>
</reference>
<evidence type="ECO:0000256" key="1">
    <source>
        <dbReference type="ARBA" id="ARBA00023002"/>
    </source>
</evidence>
<dbReference type="SUPFAM" id="SSF51730">
    <property type="entry name" value="FAD-linked oxidoreductase"/>
    <property type="match status" value="1"/>
</dbReference>
<proteinExistence type="predicted"/>
<dbReference type="GO" id="GO:0016491">
    <property type="term" value="F:oxidoreductase activity"/>
    <property type="evidence" value="ECO:0007669"/>
    <property type="project" value="UniProtKB-KW"/>
</dbReference>
<gene>
    <name evidence="2" type="ORF">MNODULE_16060</name>
</gene>
<evidence type="ECO:0000313" key="2">
    <source>
        <dbReference type="EMBL" id="NKE72265.1"/>
    </source>
</evidence>
<protein>
    <submittedName>
        <fullName evidence="2">Proline dehydrogenase</fullName>
    </submittedName>
</protein>
<dbReference type="AlphaFoldDB" id="A0A7X6ICA2"/>
<accession>A0A7X6ICA2</accession>
<dbReference type="RefSeq" id="WP_168061762.1">
    <property type="nucleotide sequence ID" value="NZ_VTOW01000003.1"/>
</dbReference>
<dbReference type="EMBL" id="VTOW01000003">
    <property type="protein sequence ID" value="NKE72265.1"/>
    <property type="molecule type" value="Genomic_DNA"/>
</dbReference>
<comment type="caution">
    <text evidence="2">The sequence shown here is derived from an EMBL/GenBank/DDBJ whole genome shotgun (WGS) entry which is preliminary data.</text>
</comment>
<evidence type="ECO:0000313" key="3">
    <source>
        <dbReference type="Proteomes" id="UP000534783"/>
    </source>
</evidence>
<organism evidence="2 3">
    <name type="scientific">Candidatus Manganitrophus noduliformans</name>
    <dbReference type="NCBI Taxonomy" id="2606439"/>
    <lineage>
        <taxon>Bacteria</taxon>
        <taxon>Pseudomonadati</taxon>
        <taxon>Nitrospirota</taxon>
        <taxon>Nitrospiria</taxon>
        <taxon>Candidatus Troglogloeales</taxon>
        <taxon>Candidatus Manganitrophaceae</taxon>
        <taxon>Candidatus Manganitrophus</taxon>
    </lineage>
</organism>
<dbReference type="InterPro" id="IPR029041">
    <property type="entry name" value="FAD-linked_oxidoreductase-like"/>
</dbReference>
<name>A0A7X6ICA2_9BACT</name>